<keyword evidence="5" id="KW-0479">Metal-binding</keyword>
<comment type="subcellular location">
    <subcellularLocation>
        <location evidence="2">Cell envelope</location>
    </subcellularLocation>
</comment>
<dbReference type="GO" id="GO:0033748">
    <property type="term" value="F:hydrogenase (acceptor) activity"/>
    <property type="evidence" value="ECO:0007669"/>
    <property type="project" value="UniProtKB-EC"/>
</dbReference>
<dbReference type="GO" id="GO:0016151">
    <property type="term" value="F:nickel cation binding"/>
    <property type="evidence" value="ECO:0007669"/>
    <property type="project" value="InterPro"/>
</dbReference>
<dbReference type="InterPro" id="IPR001501">
    <property type="entry name" value="Ni-dep_hyd_lsu"/>
</dbReference>
<proteinExistence type="inferred from homology"/>
<dbReference type="SUPFAM" id="SSF56762">
    <property type="entry name" value="HydB/Nqo4-like"/>
    <property type="match status" value="1"/>
</dbReference>
<evidence type="ECO:0000256" key="1">
    <source>
        <dbReference type="ARBA" id="ARBA00001967"/>
    </source>
</evidence>
<dbReference type="InterPro" id="IPR018194">
    <property type="entry name" value="Ni-dep_hyd_lsu_Ni_BS"/>
</dbReference>
<evidence type="ECO:0000256" key="6">
    <source>
        <dbReference type="ARBA" id="ARBA00023002"/>
    </source>
</evidence>
<evidence type="ECO:0000313" key="7">
    <source>
        <dbReference type="EMBL" id="SFZ97884.1"/>
    </source>
</evidence>
<evidence type="ECO:0000256" key="2">
    <source>
        <dbReference type="ARBA" id="ARBA00004196"/>
    </source>
</evidence>
<dbReference type="GO" id="GO:0030313">
    <property type="term" value="C:cell envelope"/>
    <property type="evidence" value="ECO:0007669"/>
    <property type="project" value="UniProtKB-SubCell"/>
</dbReference>
<dbReference type="PANTHER" id="PTHR42958:SF4">
    <property type="entry name" value="HYDROGENASE EXPRESSION_FORMATION PROTEIN HUPK"/>
    <property type="match status" value="1"/>
</dbReference>
<organism evidence="7">
    <name type="scientific">hydrothermal vent metagenome</name>
    <dbReference type="NCBI Taxonomy" id="652676"/>
    <lineage>
        <taxon>unclassified sequences</taxon>
        <taxon>metagenomes</taxon>
        <taxon>ecological metagenomes</taxon>
    </lineage>
</organism>
<dbReference type="InterPro" id="IPR029014">
    <property type="entry name" value="NiFe-Hase_large"/>
</dbReference>
<gene>
    <name evidence="7" type="ORF">MNB_SV-5-454</name>
</gene>
<name>A0A1W1ECY6_9ZZZZ</name>
<keyword evidence="6 7" id="KW-0560">Oxidoreductase</keyword>
<dbReference type="Pfam" id="PF00374">
    <property type="entry name" value="NiFeSe_Hases"/>
    <property type="match status" value="2"/>
</dbReference>
<evidence type="ECO:0000256" key="5">
    <source>
        <dbReference type="ARBA" id="ARBA00022723"/>
    </source>
</evidence>
<dbReference type="Gene3D" id="1.10.645.10">
    <property type="entry name" value="Cytochrome-c3 Hydrogenase, chain B"/>
    <property type="match status" value="1"/>
</dbReference>
<dbReference type="PANTHER" id="PTHR42958">
    <property type="entry name" value="HYDROGENASE-2 LARGE CHAIN"/>
    <property type="match status" value="1"/>
</dbReference>
<keyword evidence="4" id="KW-0533">Nickel</keyword>
<evidence type="ECO:0000256" key="3">
    <source>
        <dbReference type="ARBA" id="ARBA00009292"/>
    </source>
</evidence>
<comment type="similarity">
    <text evidence="3">Belongs to the [NiFe]/[NiFeSe] hydrogenase large subunit family.</text>
</comment>
<comment type="cofactor">
    <cofactor evidence="1">
        <name>Ni(2+)</name>
        <dbReference type="ChEBI" id="CHEBI:49786"/>
    </cofactor>
</comment>
<dbReference type="EC" id="1.12.99.6" evidence="7"/>
<dbReference type="InterPro" id="IPR050867">
    <property type="entry name" value="NiFe/NiFeSe_hydrgnase_LSU"/>
</dbReference>
<dbReference type="GO" id="GO:0008901">
    <property type="term" value="F:ferredoxin hydrogenase activity"/>
    <property type="evidence" value="ECO:0007669"/>
    <property type="project" value="InterPro"/>
</dbReference>
<dbReference type="AlphaFoldDB" id="A0A1W1ECY6"/>
<dbReference type="EMBL" id="FPKX01000027">
    <property type="protein sequence ID" value="SFZ97884.1"/>
    <property type="molecule type" value="Genomic_DNA"/>
</dbReference>
<sequence>MIIKELIEKIEGEAELDFTFSDDPLNAEIEDVRISFAYFRGIENILVGKEARDALVITPRVCGICNHAHLIAAVECIENGYRDAGVKFELTSKAKNIREFTLSCELMQNHIMWFYSTILPYLEKASAEKSKDSHLLKASFFSSTITKALAIFAGQWPHSSYAIPGGVTCDPTYVDVMQAENLLDKAIKFYENEVISMPLEKYIESSVYTFSNDMNGDFAKAMRLIEKNNLSFKGKSHDRFIAFGSSSIFKTGKAIGTRVNSINNSYVEESTQRDTMAKAVSYRNKLYEVGPLSRAMIAKDAKVKRVHKRYKDSVLTRVYARVHEVAVLLQQNKKLLQNLKLDERSCVLGKELMVKNFAGTSAVEAARGSLIHKTKVKNGIIEDYEIIVPTQWNLSHGNSEEKGVSVKAMLGSKTTQEATFIFRTFDICSVCTTQ</sequence>
<dbReference type="PROSITE" id="PS00507">
    <property type="entry name" value="NI_HGENASE_L_1"/>
    <property type="match status" value="1"/>
</dbReference>
<evidence type="ECO:0000256" key="4">
    <source>
        <dbReference type="ARBA" id="ARBA00022596"/>
    </source>
</evidence>
<accession>A0A1W1ECY6</accession>
<protein>
    <submittedName>
        <fullName evidence="7">Uptake hydrogenase large subunit</fullName>
        <ecNumber evidence="7">1.12.99.6</ecNumber>
    </submittedName>
</protein>
<reference evidence="7" key="1">
    <citation type="submission" date="2016-10" db="EMBL/GenBank/DDBJ databases">
        <authorList>
            <person name="de Groot N.N."/>
        </authorList>
    </citation>
    <scope>NUCLEOTIDE SEQUENCE</scope>
</reference>